<sequence length="1952" mass="203630">MRLRSVVSRHPSAVATAAIGVAVVAVIVGVAAASGGYSAERIDLGDAAVWVANDDLESVGRANTAVHELNSIVETGGSTVEIAQRGQTVLAIDPDRATVAVIDPTTSTVAETVVVPPASSIAITESKVVVAAEGNVWTMPSDQVVDLQVDSDPTLTFGTGSVVSVAPDGRLFAFTPSRGIVQRVDVDDSEAVVEQWQTDVSDPDSTFQMTSVAGRWAVLDERTMLLHFADGTVPLGDLVGAGDDPHLQEPSVDGEVVAIASRTGLVTVGLSDHVARVADATPAVGIPTTPVRHGGCLNAAWSSSTAWRWCDGGSPETFSPEMPAGADLAFFANGRSLVLNDRSSGRSWAAATDYRVIDNWADLLATETDDEKIERPDADRPAELERSQVDPIAVADEFGARPGRASVLPVLLNDYDPNGDVLAIGSVDGALPAGVRLDLVTDRQQVQVSLDDSVTEGFTFGYTVDDGRGGSARATVGVRVRTDDENSPPEQVRERTTTVAVGGRSTTAVLGDWVDPDGDPFFLRSATSPDGDSVSFTADGSVVFDEHGGAGATRRVPLVADDGRDQGTGVLQVDVRSPGSVPLVAEPFVVLATAGEEVRVDPLRHVHGGTGHIVLTSVPAKQDTLITPDYDGGTFRFKSSAERTHYLEYVVTDETAAPVTGLIRVEVQAASDRDATPITVPHTAFLRADQPMDIDVLATDIDPTGGVLVLTDLLGADTNEMRVAVIDHRILRVQLLAPLPLGSLTFGYRVSNGLGEAEGAVTVVEVPAPDVAQPPVANPDTASVRTGDVIDVPVLANDEHPDGLPLTLDPELVVEPPAGLLFVSGDRLRYFAPEAPGEYDATYLIRTPGQVASATVHFSVRSADPETNAAPAPPEITARALAGDKVRIAVPLGATDPDGDSVLLVGQESNPELGTVTETGPDWLDYEAGGYSAGTDTFTYAVVDALGARAVGTVRVGIAARPEGARNPVAVEDTVLVRPGRTVSVRVLANDNDPDGGALEITGVSEQQGGAPASFIDDRVDVVVPDVEGSYSFQYTVGNDRLGTASSFLTVIASEDAPFARPDVDDVVLNLTDILDRERVDVDVLADAFLADADVSDLDVALVDGFDEGAEVLRDGRIRIDVEDRRRIIPFSLTHPEDPSVVSHAFIRVPGRDDAIPQLRRDAPRVAVRSGQSVELDIEDFVIAASGRPVRIADAATVRAAHSDGADPWVDERTLRFRSEAGYFGPASISFTATDGESGADPTGRTGTIVIPITVNATTDQAPVFDGGSIDFEQGKAKPIDLGRLTTYPYKDRTDELEYRLVDPLPEGFGFELDGDRLTVTPSASKPVGSKASVAVEVADAAGEGIPGRIDLQVVPSTRPLARPVADSAVVQRGAATSVDVLANDGGTNPFPDTPLRVKSLRGLDTLPDGVSITVEGGSTLLVEVADDAEPVNTTLQYQVADATDDPDRFAWGTVTVSVQDRPEPVSAPRVTGFGDRTLDLVFGAGAFNNSPIVGYRIGLIDPVSGAVLATTECAVTTCRVATLGNGRADAVLLRVQARNGIGLSDPVDAPGPIWSDVVPPAPAGLGAAPLDGRLRLSWSPVSAGAGSAVHSYVVVVGGVPTEVDAASVCTASRCQVDSRALENGSLVEFSVSARNEAYPAMAVWAESTGSGTPFGAPVPGGISVVGDALAGTVTVSWSPFDGNGDAIGGYFVQRLAEGTTAPPTGAQSCSVTAPAPGAVIGPSRGGTVLDMVATGPDASSVQFSGATTEAASYAFVVWGYNRSACASTGVGVVVVREPPGPVTSVQSGMDWMTQDTWDRYISEVQPGERLQIVAVDADGAQLGAPKDFAGTGWLRAVLGRPFGETVRFQIRQCSPWGSCGPWSKILPTDARPSLTFALPSRVWDAAGATWTWGSAPDNSGIPASFRCGVEGDDVGVAAQRDTGCRIPGARPGDRVWLDVEVAGVRVRYQNP</sequence>
<evidence type="ECO:0000313" key="5">
    <source>
        <dbReference type="Proteomes" id="UP000078437"/>
    </source>
</evidence>
<evidence type="ECO:0000313" key="4">
    <source>
        <dbReference type="EMBL" id="ANJ27567.1"/>
    </source>
</evidence>
<keyword evidence="1" id="KW-0326">Glycosidase</keyword>
<dbReference type="KEGG" id="agy:ATC03_13450"/>
<dbReference type="SUPFAM" id="SSF49265">
    <property type="entry name" value="Fibronectin type III"/>
    <property type="match status" value="2"/>
</dbReference>
<dbReference type="EMBL" id="CP013979">
    <property type="protein sequence ID" value="ANJ27567.1"/>
    <property type="molecule type" value="Genomic_DNA"/>
</dbReference>
<organism evidence="4 5">
    <name type="scientific">Agromyces aureus</name>
    <dbReference type="NCBI Taxonomy" id="453304"/>
    <lineage>
        <taxon>Bacteria</taxon>
        <taxon>Bacillati</taxon>
        <taxon>Actinomycetota</taxon>
        <taxon>Actinomycetes</taxon>
        <taxon>Micrococcales</taxon>
        <taxon>Microbacteriaceae</taxon>
        <taxon>Agromyces</taxon>
    </lineage>
</organism>
<dbReference type="GO" id="GO:0000272">
    <property type="term" value="P:polysaccharide catabolic process"/>
    <property type="evidence" value="ECO:0007669"/>
    <property type="project" value="UniProtKB-KW"/>
</dbReference>
<dbReference type="STRING" id="453304.ATC03_13450"/>
<dbReference type="InterPro" id="IPR003961">
    <property type="entry name" value="FN3_dom"/>
</dbReference>
<reference evidence="4 5" key="1">
    <citation type="journal article" date="2016" name="Int. J. Syst. Evol. Microbiol.">
        <title>Agromyces aureus sp. nov., isolated from the rhizosphere of Salix caprea L. grown in a heavy-metal-contaminated soil.</title>
        <authorList>
            <person name="Corretto E."/>
            <person name="Antonielli L."/>
            <person name="Sessitsch A."/>
            <person name="Compant S."/>
            <person name="Gorfer M."/>
            <person name="Kuffner M."/>
            <person name="Brader G."/>
        </authorList>
    </citation>
    <scope>NUCLEOTIDE SEQUENCE [LARGE SCALE GENOMIC DNA]</scope>
    <source>
        <strain evidence="4 5">AR33</strain>
    </source>
</reference>
<evidence type="ECO:0000256" key="1">
    <source>
        <dbReference type="ARBA" id="ARBA00023295"/>
    </source>
</evidence>
<protein>
    <recommendedName>
        <fullName evidence="3">Fibronectin type-III domain-containing protein</fullName>
    </recommendedName>
</protein>
<proteinExistence type="predicted"/>
<name>A0A191WH68_9MICO</name>
<dbReference type="RefSeq" id="WP_067878030.1">
    <property type="nucleotide sequence ID" value="NZ_CP013979.1"/>
</dbReference>
<gene>
    <name evidence="4" type="ORF">ATC03_13450</name>
</gene>
<evidence type="ECO:0000256" key="2">
    <source>
        <dbReference type="ARBA" id="ARBA00023326"/>
    </source>
</evidence>
<keyword evidence="2" id="KW-0119">Carbohydrate metabolism</keyword>
<dbReference type="SUPFAM" id="SSF69304">
    <property type="entry name" value="Tricorn protease N-terminal domain"/>
    <property type="match status" value="1"/>
</dbReference>
<dbReference type="PROSITE" id="PS50853">
    <property type="entry name" value="FN3"/>
    <property type="match status" value="1"/>
</dbReference>
<accession>A0A191WH68</accession>
<reference evidence="5" key="2">
    <citation type="submission" date="2016-01" db="EMBL/GenBank/DDBJ databases">
        <title>Complete genome sequence of Agromyces aureus AR33T and comparison with related organisms.</title>
        <authorList>
            <person name="Corretto E."/>
            <person name="Antonielli L."/>
            <person name="Sessitsch A."/>
            <person name="Brader G."/>
        </authorList>
    </citation>
    <scope>NUCLEOTIDE SEQUENCE [LARGE SCALE GENOMIC DNA]</scope>
    <source>
        <strain evidence="5">AR33</strain>
    </source>
</reference>
<dbReference type="GO" id="GO:0016798">
    <property type="term" value="F:hydrolase activity, acting on glycosyl bonds"/>
    <property type="evidence" value="ECO:0007669"/>
    <property type="project" value="UniProtKB-KW"/>
</dbReference>
<keyword evidence="1" id="KW-0378">Hydrolase</keyword>
<evidence type="ECO:0000259" key="3">
    <source>
        <dbReference type="PROSITE" id="PS50853"/>
    </source>
</evidence>
<keyword evidence="5" id="KW-1185">Reference proteome</keyword>
<dbReference type="InterPro" id="IPR036116">
    <property type="entry name" value="FN3_sf"/>
</dbReference>
<dbReference type="SMART" id="SM00060">
    <property type="entry name" value="FN3"/>
    <property type="match status" value="3"/>
</dbReference>
<dbReference type="Gene3D" id="2.60.40.10">
    <property type="entry name" value="Immunoglobulins"/>
    <property type="match status" value="1"/>
</dbReference>
<dbReference type="OrthoDB" id="5241356at2"/>
<dbReference type="Pfam" id="PF17963">
    <property type="entry name" value="Big_9"/>
    <property type="match status" value="4"/>
</dbReference>
<dbReference type="InterPro" id="IPR015943">
    <property type="entry name" value="WD40/YVTN_repeat-like_dom_sf"/>
</dbReference>
<dbReference type="Proteomes" id="UP000078437">
    <property type="component" value="Chromosome"/>
</dbReference>
<keyword evidence="2" id="KW-0624">Polysaccharide degradation</keyword>
<dbReference type="Gene3D" id="2.130.10.10">
    <property type="entry name" value="YVTN repeat-like/Quinoprotein amine dehydrogenase"/>
    <property type="match status" value="1"/>
</dbReference>
<dbReference type="InterPro" id="IPR013783">
    <property type="entry name" value="Ig-like_fold"/>
</dbReference>
<feature type="domain" description="Fibronectin type-III" evidence="3">
    <location>
        <begin position="1560"/>
        <end position="1656"/>
    </location>
</feature>